<dbReference type="PRINTS" id="PR00622">
    <property type="entry name" value="HISTONEH3"/>
</dbReference>
<feature type="transmembrane region" description="Helical" evidence="2">
    <location>
        <begin position="12"/>
        <end position="27"/>
    </location>
</feature>
<protein>
    <submittedName>
        <fullName evidence="3">Uncharacterized protein</fullName>
    </submittedName>
</protein>
<proteinExistence type="inferred from homology"/>
<evidence type="ECO:0000256" key="2">
    <source>
        <dbReference type="SAM" id="Phobius"/>
    </source>
</evidence>
<dbReference type="PANTHER" id="PTHR35758">
    <property type="entry name" value="TRANSMEMBRANE PROTEIN"/>
    <property type="match status" value="1"/>
</dbReference>
<dbReference type="GO" id="GO:0046982">
    <property type="term" value="F:protein heterodimerization activity"/>
    <property type="evidence" value="ECO:0007669"/>
    <property type="project" value="InterPro"/>
</dbReference>
<name>A0A835DJT8_TETSI</name>
<dbReference type="InterPro" id="IPR000164">
    <property type="entry name" value="Histone_H3/CENP-A"/>
</dbReference>
<reference evidence="3 4" key="1">
    <citation type="submission" date="2020-04" db="EMBL/GenBank/DDBJ databases">
        <title>Plant Genome Project.</title>
        <authorList>
            <person name="Zhang R.-G."/>
        </authorList>
    </citation>
    <scope>NUCLEOTIDE SEQUENCE [LARGE SCALE GENOMIC DNA]</scope>
    <source>
        <strain evidence="3">YNK0</strain>
        <tissue evidence="3">Leaf</tissue>
    </source>
</reference>
<organism evidence="3 4">
    <name type="scientific">Tetracentron sinense</name>
    <name type="common">Spur-leaf</name>
    <dbReference type="NCBI Taxonomy" id="13715"/>
    <lineage>
        <taxon>Eukaryota</taxon>
        <taxon>Viridiplantae</taxon>
        <taxon>Streptophyta</taxon>
        <taxon>Embryophyta</taxon>
        <taxon>Tracheophyta</taxon>
        <taxon>Spermatophyta</taxon>
        <taxon>Magnoliopsida</taxon>
        <taxon>Trochodendrales</taxon>
        <taxon>Trochodendraceae</taxon>
        <taxon>Tetracentron</taxon>
    </lineage>
</organism>
<evidence type="ECO:0000313" key="4">
    <source>
        <dbReference type="Proteomes" id="UP000655225"/>
    </source>
</evidence>
<dbReference type="PANTHER" id="PTHR35758:SF2">
    <property type="entry name" value="TRANSMEMBRANE PROTEIN"/>
    <property type="match status" value="1"/>
</dbReference>
<comment type="caution">
    <text evidence="3">The sequence shown here is derived from an EMBL/GenBank/DDBJ whole genome shotgun (WGS) entry which is preliminary data.</text>
</comment>
<keyword evidence="2" id="KW-0812">Transmembrane</keyword>
<comment type="similarity">
    <text evidence="1">Belongs to the histone H3 family.</text>
</comment>
<dbReference type="GO" id="GO:0003677">
    <property type="term" value="F:DNA binding"/>
    <property type="evidence" value="ECO:0007669"/>
    <property type="project" value="InterPro"/>
</dbReference>
<sequence length="158" mass="17260">MGSSPSSNEKLVAIGLAILSVISPLYIDRKPAIEEEEDDEPISLTSWLPLLLMVLIGAIYLSRYLDQSFKKFDPYWIHRVGVRPKAEPSLLFSDESSSFSDARDKLVFRLICIAQSRAVLALQEAAEAYLVGLLKDTNLCARGSRGLPGRSVGSSGSS</sequence>
<dbReference type="OrthoDB" id="1929320at2759"/>
<accession>A0A835DJT8</accession>
<dbReference type="GO" id="GO:0030527">
    <property type="term" value="F:structural constituent of chromatin"/>
    <property type="evidence" value="ECO:0007669"/>
    <property type="project" value="InterPro"/>
</dbReference>
<dbReference type="SUPFAM" id="SSF47113">
    <property type="entry name" value="Histone-fold"/>
    <property type="match status" value="1"/>
</dbReference>
<keyword evidence="4" id="KW-1185">Reference proteome</keyword>
<dbReference type="EMBL" id="JABCRI010000007">
    <property type="protein sequence ID" value="KAF8403262.1"/>
    <property type="molecule type" value="Genomic_DNA"/>
</dbReference>
<dbReference type="GO" id="GO:0000786">
    <property type="term" value="C:nucleosome"/>
    <property type="evidence" value="ECO:0007669"/>
    <property type="project" value="InterPro"/>
</dbReference>
<dbReference type="AlphaFoldDB" id="A0A835DJT8"/>
<gene>
    <name evidence="3" type="ORF">HHK36_011363</name>
</gene>
<dbReference type="Proteomes" id="UP000655225">
    <property type="component" value="Unassembled WGS sequence"/>
</dbReference>
<keyword evidence="2" id="KW-1133">Transmembrane helix</keyword>
<feature type="transmembrane region" description="Helical" evidence="2">
    <location>
        <begin position="47"/>
        <end position="65"/>
    </location>
</feature>
<keyword evidence="2" id="KW-0472">Membrane</keyword>
<evidence type="ECO:0000256" key="1">
    <source>
        <dbReference type="ARBA" id="ARBA00010343"/>
    </source>
</evidence>
<dbReference type="Gene3D" id="1.10.20.10">
    <property type="entry name" value="Histone, subunit A"/>
    <property type="match status" value="1"/>
</dbReference>
<evidence type="ECO:0000313" key="3">
    <source>
        <dbReference type="EMBL" id="KAF8403262.1"/>
    </source>
</evidence>
<dbReference type="InterPro" id="IPR009072">
    <property type="entry name" value="Histone-fold"/>
</dbReference>